<proteinExistence type="predicted"/>
<comment type="caution">
    <text evidence="2">The sequence shown here is derived from an EMBL/GenBank/DDBJ whole genome shotgun (WGS) entry which is preliminary data.</text>
</comment>
<feature type="chain" id="PRO_5045764544" evidence="1">
    <location>
        <begin position="21"/>
        <end position="128"/>
    </location>
</feature>
<evidence type="ECO:0000256" key="1">
    <source>
        <dbReference type="SAM" id="SignalP"/>
    </source>
</evidence>
<accession>A0ABT5FJF4</accession>
<evidence type="ECO:0000313" key="2">
    <source>
        <dbReference type="EMBL" id="MDC2891324.1"/>
    </source>
</evidence>
<sequence>MRAYFSACLFLLCLTGQAQAKDFKFTPDAAWQTIKSDYQSFYTSERLWRATKFYGVGAVIAHTNIDTEFQQWHRDNVVSGTSKDVAKVAKLFGEKTSWFRLPLSPHRCRSQMRQVKPERGVNAQCEPI</sequence>
<organism evidence="2 3">
    <name type="scientific">Psychrosphaera algicola</name>
    <dbReference type="NCBI Taxonomy" id="3023714"/>
    <lineage>
        <taxon>Bacteria</taxon>
        <taxon>Pseudomonadati</taxon>
        <taxon>Pseudomonadota</taxon>
        <taxon>Gammaproteobacteria</taxon>
        <taxon>Alteromonadales</taxon>
        <taxon>Pseudoalteromonadaceae</taxon>
        <taxon>Psychrosphaera</taxon>
    </lineage>
</organism>
<evidence type="ECO:0000313" key="3">
    <source>
        <dbReference type="Proteomes" id="UP001528411"/>
    </source>
</evidence>
<name>A0ABT5FJF4_9GAMM</name>
<gene>
    <name evidence="2" type="ORF">PN838_24485</name>
</gene>
<protein>
    <submittedName>
        <fullName evidence="2">Uncharacterized protein</fullName>
    </submittedName>
</protein>
<reference evidence="2 3" key="1">
    <citation type="submission" date="2023-01" db="EMBL/GenBank/DDBJ databases">
        <title>Psychrosphaera sp. nov., isolated from marine algae.</title>
        <authorList>
            <person name="Bayburt H."/>
            <person name="Choi B.J."/>
            <person name="Kim J.M."/>
            <person name="Choi D.G."/>
            <person name="Jeon C.O."/>
        </authorList>
    </citation>
    <scope>NUCLEOTIDE SEQUENCE [LARGE SCALE GENOMIC DNA]</scope>
    <source>
        <strain evidence="2 3">G1-22</strain>
    </source>
</reference>
<keyword evidence="3" id="KW-1185">Reference proteome</keyword>
<keyword evidence="1" id="KW-0732">Signal</keyword>
<dbReference type="RefSeq" id="WP_272182330.1">
    <property type="nucleotide sequence ID" value="NZ_JAQOMS010000002.1"/>
</dbReference>
<feature type="signal peptide" evidence="1">
    <location>
        <begin position="1"/>
        <end position="20"/>
    </location>
</feature>
<dbReference type="Proteomes" id="UP001528411">
    <property type="component" value="Unassembled WGS sequence"/>
</dbReference>
<dbReference type="EMBL" id="JAQOMS010000002">
    <property type="protein sequence ID" value="MDC2891324.1"/>
    <property type="molecule type" value="Genomic_DNA"/>
</dbReference>